<dbReference type="GO" id="GO:0070901">
    <property type="term" value="P:mitochondrial tRNA methylation"/>
    <property type="evidence" value="ECO:0007669"/>
    <property type="project" value="UniProtKB-ARBA"/>
</dbReference>
<evidence type="ECO:0000259" key="13">
    <source>
        <dbReference type="PROSITE" id="PS50158"/>
    </source>
</evidence>
<keyword evidence="7 11" id="KW-0496">Mitochondrion</keyword>
<keyword evidence="12" id="KW-0479">Metal-binding</keyword>
<dbReference type="InterPro" id="IPR030382">
    <property type="entry name" value="MeTrfase_TRM5/TYW2"/>
</dbReference>
<dbReference type="SUPFAM" id="SSF53335">
    <property type="entry name" value="S-adenosyl-L-methionine-dependent methyltransferases"/>
    <property type="match status" value="1"/>
</dbReference>
<dbReference type="Gene3D" id="3.40.50.150">
    <property type="entry name" value="Vaccinia Virus protein VP39"/>
    <property type="match status" value="1"/>
</dbReference>
<keyword evidence="6 11" id="KW-0819">tRNA processing</keyword>
<accession>A0A0D6L9P7</accession>
<dbReference type="Gene3D" id="4.10.60.10">
    <property type="entry name" value="Zinc finger, CCHC-type"/>
    <property type="match status" value="1"/>
</dbReference>
<keyword evidence="2 11" id="KW-0963">Cytoplasm</keyword>
<evidence type="ECO:0000256" key="5">
    <source>
        <dbReference type="ARBA" id="ARBA00022691"/>
    </source>
</evidence>
<evidence type="ECO:0000256" key="10">
    <source>
        <dbReference type="ARBA" id="ARBA00047783"/>
    </source>
</evidence>
<evidence type="ECO:0000256" key="4">
    <source>
        <dbReference type="ARBA" id="ARBA00022679"/>
    </source>
</evidence>
<dbReference type="InterPro" id="IPR021109">
    <property type="entry name" value="Peptidase_aspartic_dom_sf"/>
</dbReference>
<dbReference type="PROSITE" id="PS51684">
    <property type="entry name" value="SAM_MT_TRM5_TYW2"/>
    <property type="match status" value="1"/>
</dbReference>
<dbReference type="InterPro" id="IPR036875">
    <property type="entry name" value="Znf_CCHC_sf"/>
</dbReference>
<dbReference type="InterPro" id="IPR001878">
    <property type="entry name" value="Znf_CCHC"/>
</dbReference>
<dbReference type="EMBL" id="KE125561">
    <property type="protein sequence ID" value="EPB67843.1"/>
    <property type="molecule type" value="Genomic_DNA"/>
</dbReference>
<feature type="binding site" evidence="11">
    <location>
        <begin position="283"/>
        <end position="284"/>
    </location>
    <ligand>
        <name>S-adenosyl-L-methionine</name>
        <dbReference type="ChEBI" id="CHEBI:59789"/>
    </ligand>
</feature>
<dbReference type="GO" id="GO:0005634">
    <property type="term" value="C:nucleus"/>
    <property type="evidence" value="ECO:0007669"/>
    <property type="project" value="UniProtKB-SubCell"/>
</dbReference>
<dbReference type="PANTHER" id="PTHR23245">
    <property type="entry name" value="TRNA METHYLTRANSFERASE"/>
    <property type="match status" value="1"/>
</dbReference>
<comment type="catalytic activity">
    <reaction evidence="10 11">
        <text>guanosine(37) in tRNA + S-adenosyl-L-methionine = N(1)-methylguanosine(37) in tRNA + S-adenosyl-L-homocysteine + H(+)</text>
        <dbReference type="Rhea" id="RHEA:36899"/>
        <dbReference type="Rhea" id="RHEA-COMP:10145"/>
        <dbReference type="Rhea" id="RHEA-COMP:10147"/>
        <dbReference type="ChEBI" id="CHEBI:15378"/>
        <dbReference type="ChEBI" id="CHEBI:57856"/>
        <dbReference type="ChEBI" id="CHEBI:59789"/>
        <dbReference type="ChEBI" id="CHEBI:73542"/>
        <dbReference type="ChEBI" id="CHEBI:74269"/>
        <dbReference type="EC" id="2.1.1.228"/>
    </reaction>
</comment>
<evidence type="ECO:0000256" key="9">
    <source>
        <dbReference type="ARBA" id="ARBA00045951"/>
    </source>
</evidence>
<comment type="similarity">
    <text evidence="11">Belongs to the TRM5 / TYW2 family.</text>
</comment>
<dbReference type="SUPFAM" id="SSF50630">
    <property type="entry name" value="Acid proteases"/>
    <property type="match status" value="1"/>
</dbReference>
<evidence type="ECO:0000313" key="15">
    <source>
        <dbReference type="EMBL" id="EPB67843.1"/>
    </source>
</evidence>
<organism evidence="15 16">
    <name type="scientific">Ancylostoma ceylanicum</name>
    <dbReference type="NCBI Taxonomy" id="53326"/>
    <lineage>
        <taxon>Eukaryota</taxon>
        <taxon>Metazoa</taxon>
        <taxon>Ecdysozoa</taxon>
        <taxon>Nematoda</taxon>
        <taxon>Chromadorea</taxon>
        <taxon>Rhabditida</taxon>
        <taxon>Rhabditina</taxon>
        <taxon>Rhabditomorpha</taxon>
        <taxon>Strongyloidea</taxon>
        <taxon>Ancylostomatidae</taxon>
        <taxon>Ancylostomatinae</taxon>
        <taxon>Ancylostoma</taxon>
    </lineage>
</organism>
<feature type="binding site" evidence="11">
    <location>
        <begin position="312"/>
        <end position="313"/>
    </location>
    <ligand>
        <name>S-adenosyl-L-methionine</name>
        <dbReference type="ChEBI" id="CHEBI:59789"/>
    </ligand>
</feature>
<dbReference type="Pfam" id="PF02475">
    <property type="entry name" value="TRM5-TYW2_MTfase"/>
    <property type="match status" value="1"/>
</dbReference>
<dbReference type="Gene3D" id="3.30.300.110">
    <property type="entry name" value="Met-10+ protein-like domains"/>
    <property type="match status" value="1"/>
</dbReference>
<dbReference type="GO" id="GO:0019899">
    <property type="term" value="F:enzyme binding"/>
    <property type="evidence" value="ECO:0007669"/>
    <property type="project" value="UniProtKB-ARBA"/>
</dbReference>
<dbReference type="EC" id="2.1.1.228" evidence="11"/>
<gene>
    <name evidence="15" type="ORF">ANCCEY_13068</name>
</gene>
<dbReference type="SUPFAM" id="SSF52047">
    <property type="entry name" value="RNI-like"/>
    <property type="match status" value="1"/>
</dbReference>
<dbReference type="FunFam" id="3.30.300.110:FF:000001">
    <property type="entry name" value="tRNA (guanine(37)-N1)-methyltransferase"/>
    <property type="match status" value="1"/>
</dbReference>
<keyword evidence="5 11" id="KW-0949">S-adenosyl-L-methionine</keyword>
<dbReference type="AlphaFoldDB" id="A0A0D6L9P7"/>
<evidence type="ECO:0000256" key="1">
    <source>
        <dbReference type="ARBA" id="ARBA00009775"/>
    </source>
</evidence>
<evidence type="ECO:0000256" key="7">
    <source>
        <dbReference type="ARBA" id="ARBA00023128"/>
    </source>
</evidence>
<evidence type="ECO:0000256" key="12">
    <source>
        <dbReference type="PROSITE-ProRule" id="PRU00047"/>
    </source>
</evidence>
<name>A0A0D6L9P7_9BILA</name>
<dbReference type="InterPro" id="IPR032675">
    <property type="entry name" value="LRR_dom_sf"/>
</dbReference>
<evidence type="ECO:0000256" key="11">
    <source>
        <dbReference type="HAMAP-Rule" id="MF_03152"/>
    </source>
</evidence>
<keyword evidence="12" id="KW-0862">Zinc</keyword>
<dbReference type="GO" id="GO:0003676">
    <property type="term" value="F:nucleic acid binding"/>
    <property type="evidence" value="ECO:0007669"/>
    <property type="project" value="InterPro"/>
</dbReference>
<comment type="function">
    <text evidence="9">Involved in mitochondrial tRNA methylation. Specifically methylates the N1 position of guanosine-37 in various tRNAs. Methylation is not dependent on the nature of the nucleoside 5' of the target nucleoside. This is the first step in the biosynthesis of wybutosine (yW), a modified base adjacent to the anticodon of tRNAs and required for accurate decoding.</text>
</comment>
<protein>
    <recommendedName>
        <fullName evidence="11">tRNA (guanine(37)-N1)-methyltransferase</fullName>
        <ecNumber evidence="11">2.1.1.228</ecNumber>
    </recommendedName>
    <alternativeName>
        <fullName evidence="11">M1G-methyltransferase</fullName>
    </alternativeName>
    <alternativeName>
        <fullName evidence="11">tRNA [GM37] methyltransferase</fullName>
    </alternativeName>
    <alternativeName>
        <fullName evidence="11">tRNA methyltransferase 5 homolog</fullName>
    </alternativeName>
</protein>
<dbReference type="Proteomes" id="UP000054495">
    <property type="component" value="Unassembled WGS sequence"/>
</dbReference>
<evidence type="ECO:0000259" key="14">
    <source>
        <dbReference type="PROSITE" id="PS51684"/>
    </source>
</evidence>
<comment type="subcellular location">
    <subcellularLocation>
        <location evidence="11">Mitochondrion matrix</location>
    </subcellularLocation>
    <subcellularLocation>
        <location evidence="11">Nucleus</location>
    </subcellularLocation>
    <subcellularLocation>
        <location evidence="11">Cytoplasm</location>
    </subcellularLocation>
    <text evidence="11">Predominantly in the mitochondria and in the nucleus.</text>
</comment>
<comment type="similarity">
    <text evidence="1">Belongs to the class I-like SAM-binding methyltransferase superfamily. TRM5/TYW2 family.</text>
</comment>
<dbReference type="GO" id="GO:0008270">
    <property type="term" value="F:zinc ion binding"/>
    <property type="evidence" value="ECO:0007669"/>
    <property type="project" value="UniProtKB-KW"/>
</dbReference>
<comment type="subunit">
    <text evidence="11">Monomer.</text>
</comment>
<dbReference type="PANTHER" id="PTHR23245:SF36">
    <property type="entry name" value="TRNA (GUANINE(37)-N1)-METHYLTRANSFERASE"/>
    <property type="match status" value="1"/>
</dbReference>
<keyword evidence="12" id="KW-0863">Zinc-finger</keyword>
<proteinExistence type="inferred from homology"/>
<sequence length="988" mass="112511">MSSELAADQNHNGVGESIGDSALEIPEVVRGMTDLRKDLFQTNVTLCALRVESSKISIIQRKVRLEKYLFKNLGRIKSISNAEDPKQKLLLFDPNLVKEDSAELKGQIEAMIREHAGDTDLQWELRTIPIAFEDWDLRRILRAVLPKELDFSSYSQAGHIVHVNLRENLLPFKKVIGQILLEKVGKCRTVVNKIDGITNEFRNFELDLLAGEDNYVTEVIEGGVRYKLDFSKVFWNSRLSHEHERVVKMFDSRSLVYDACAGVGPFVLPALKKGRINRVLANDLNPESVKWLKDNASLNKISPDRIDIHNLDAADFIRGPVADDLYKKVTCTEAEQDHPSGAYVMMNLPAYAVNFLPAFRCMMARHNCSEIAPQFPIKAFCYLFAKAHEDVPDKWYERRAKEMVREFVKENEASIDLIHHVRTVSSRKEMFCVQLNLSWNFLIGRDADGVQKRSCEDTDSDLVDSKRKKFHEDRVEEIGPDLACLEWLMECGSTEVLMSDSERITSIRQMKKYIKERLEEKSLEGILVPLSNLLDEYGTPVGCHTPVVTEMTTKVSNVGQQLKSLIREYWERSPEKTERVRTTKMPRLQKATMYEKRRCYQCSQYGHLARGCPQRRIENNGVRNSNQTQNCVSGMISKARSLAVKSFPVNKGLVGKRTVVRVRLMDTEVQALLDTGSMISVLPVRILEDAQKRGYDVDKLKVLKMRSKVYDASNNAMTFAGAVRIDVEVEGQKRAVAFHISQGDENELLLDTNALEALGIKVLIPGREQETPKRCDAELKTVLKSSSSGGKNPLIKAMCQESNLVAGKVLWPPRKTHNNRVRGRIEKEQWSSHVPPLSSVASELEYDLKWKHVPHVHIVKVDASDSAIADEGFKYFRDLRRLEGLKLNFCDYFGDEAIRELALGRPATSLRDIEIVLNPSVTDGAVYWLSRLKSLQRAHFYFLPYVSNRISFIRQLKMAVPRCNVTFPEAVHIGYGYEDENSNSKKKK</sequence>
<dbReference type="SMART" id="SM00343">
    <property type="entry name" value="ZnF_C2HC"/>
    <property type="match status" value="1"/>
</dbReference>
<dbReference type="PROSITE" id="PS50158">
    <property type="entry name" value="ZF_CCHC"/>
    <property type="match status" value="1"/>
</dbReference>
<feature type="domain" description="CCHC-type" evidence="13">
    <location>
        <begin position="597"/>
        <end position="614"/>
    </location>
</feature>
<comment type="function">
    <text evidence="11">Specifically methylates the N1 position of guanosine-37 in various cytoplasmic and mitochondrial tRNAs. Methylation is not dependent on the nature of the nucleoside 5' of the target nucleoside. This is the first step in the biosynthesis of wybutosine (yW), a modified base adjacent to the anticodon of tRNAs and required for accurate decoding.</text>
</comment>
<evidence type="ECO:0000256" key="6">
    <source>
        <dbReference type="ARBA" id="ARBA00022694"/>
    </source>
</evidence>
<dbReference type="SUPFAM" id="SSF57756">
    <property type="entry name" value="Retrovirus zinc finger-like domains"/>
    <property type="match status" value="1"/>
</dbReference>
<evidence type="ECO:0000256" key="2">
    <source>
        <dbReference type="ARBA" id="ARBA00022490"/>
    </source>
</evidence>
<dbReference type="HAMAP" id="MF_03152">
    <property type="entry name" value="TRM5"/>
    <property type="match status" value="1"/>
</dbReference>
<feature type="binding site" evidence="11">
    <location>
        <position position="347"/>
    </location>
    <ligand>
        <name>S-adenosyl-L-methionine</name>
        <dbReference type="ChEBI" id="CHEBI:59789"/>
    </ligand>
</feature>
<evidence type="ECO:0000256" key="3">
    <source>
        <dbReference type="ARBA" id="ARBA00022603"/>
    </source>
</evidence>
<keyword evidence="4 11" id="KW-0808">Transferase</keyword>
<dbReference type="InterPro" id="IPR056744">
    <property type="entry name" value="TRM5/TYW2-like_N"/>
</dbReference>
<dbReference type="InterPro" id="IPR025792">
    <property type="entry name" value="tRNA_Gua_MeTrfase_euk"/>
</dbReference>
<dbReference type="GO" id="GO:0002939">
    <property type="term" value="P:tRNA N1-guanine methylation"/>
    <property type="evidence" value="ECO:0007669"/>
    <property type="project" value="TreeGrafter"/>
</dbReference>
<dbReference type="Gene3D" id="2.40.70.10">
    <property type="entry name" value="Acid Proteases"/>
    <property type="match status" value="1"/>
</dbReference>
<feature type="domain" description="SAM-dependent methyltransferase TRM5/TYW2-type" evidence="14">
    <location>
        <begin position="154"/>
        <end position="439"/>
    </location>
</feature>
<reference evidence="15 16" key="1">
    <citation type="submission" date="2013-05" db="EMBL/GenBank/DDBJ databases">
        <title>Draft genome of the parasitic nematode Anyclostoma ceylanicum.</title>
        <authorList>
            <person name="Mitreva M."/>
        </authorList>
    </citation>
    <scope>NUCLEOTIDE SEQUENCE [LARGE SCALE GENOMIC DNA]</scope>
</reference>
<dbReference type="Gene3D" id="3.80.10.10">
    <property type="entry name" value="Ribonuclease Inhibitor"/>
    <property type="match status" value="2"/>
</dbReference>
<dbReference type="GO" id="GO:0005759">
    <property type="term" value="C:mitochondrial matrix"/>
    <property type="evidence" value="ECO:0007669"/>
    <property type="project" value="UniProtKB-SubCell"/>
</dbReference>
<evidence type="ECO:0000313" key="16">
    <source>
        <dbReference type="Proteomes" id="UP000054495"/>
    </source>
</evidence>
<feature type="binding site" evidence="11">
    <location>
        <position position="243"/>
    </location>
    <ligand>
        <name>S-adenosyl-L-methionine</name>
        <dbReference type="ChEBI" id="CHEBI:59789"/>
    </ligand>
</feature>
<keyword evidence="3 11" id="KW-0489">Methyltransferase</keyword>
<dbReference type="Pfam" id="PF25133">
    <property type="entry name" value="TYW2_N_2"/>
    <property type="match status" value="1"/>
</dbReference>
<dbReference type="InterPro" id="IPR029063">
    <property type="entry name" value="SAM-dependent_MTases_sf"/>
</dbReference>
<dbReference type="InterPro" id="IPR056743">
    <property type="entry name" value="TRM5-TYW2-like_MTfase"/>
</dbReference>
<keyword evidence="16" id="KW-1185">Reference proteome</keyword>
<keyword evidence="8 11" id="KW-0539">Nucleus</keyword>
<evidence type="ECO:0000256" key="8">
    <source>
        <dbReference type="ARBA" id="ARBA00023242"/>
    </source>
</evidence>
<dbReference type="GO" id="GO:0052906">
    <property type="term" value="F:tRNA (guanine(37)-N1)-methyltransferase activity"/>
    <property type="evidence" value="ECO:0007669"/>
    <property type="project" value="UniProtKB-UniRule"/>
</dbReference>